<reference evidence="2" key="1">
    <citation type="submission" date="2023-03" db="EMBL/GenBank/DDBJ databases">
        <title>Electrophorus voltai genome.</title>
        <authorList>
            <person name="Bian C."/>
        </authorList>
    </citation>
    <scope>NUCLEOTIDE SEQUENCE</scope>
    <source>
        <strain evidence="2">CB-2022</strain>
        <tissue evidence="2">Muscle</tissue>
    </source>
</reference>
<accession>A0AAD8ZUC7</accession>
<dbReference type="EMBL" id="JAROKS010000003">
    <property type="protein sequence ID" value="KAK1805015.1"/>
    <property type="molecule type" value="Genomic_DNA"/>
</dbReference>
<evidence type="ECO:0000313" key="3">
    <source>
        <dbReference type="Proteomes" id="UP001239994"/>
    </source>
</evidence>
<sequence>MHMALLFLRNGKKERRCRPCLTYSARMCKEPQHNAGRTSLPRFPSAAETMEQRSKSSPFPWASWFSSHNLHEPFNEVSMTFGQGSKWDDAINNATMPTAAPLSLVNNPFGQSLERAPVKSGS</sequence>
<evidence type="ECO:0000313" key="2">
    <source>
        <dbReference type="EMBL" id="KAK1805015.1"/>
    </source>
</evidence>
<feature type="region of interest" description="Disordered" evidence="1">
    <location>
        <begin position="33"/>
        <end position="58"/>
    </location>
</feature>
<name>A0AAD8ZUC7_9TELE</name>
<protein>
    <submittedName>
        <fullName evidence="2">Uncharacterized protein</fullName>
    </submittedName>
</protein>
<dbReference type="Proteomes" id="UP001239994">
    <property type="component" value="Unassembled WGS sequence"/>
</dbReference>
<evidence type="ECO:0000256" key="1">
    <source>
        <dbReference type="SAM" id="MobiDB-lite"/>
    </source>
</evidence>
<keyword evidence="3" id="KW-1185">Reference proteome</keyword>
<proteinExistence type="predicted"/>
<gene>
    <name evidence="2" type="ORF">P4O66_019376</name>
</gene>
<dbReference type="AlphaFoldDB" id="A0AAD8ZUC7"/>
<comment type="caution">
    <text evidence="2">The sequence shown here is derived from an EMBL/GenBank/DDBJ whole genome shotgun (WGS) entry which is preliminary data.</text>
</comment>
<organism evidence="2 3">
    <name type="scientific">Electrophorus voltai</name>
    <dbReference type="NCBI Taxonomy" id="2609070"/>
    <lineage>
        <taxon>Eukaryota</taxon>
        <taxon>Metazoa</taxon>
        <taxon>Chordata</taxon>
        <taxon>Craniata</taxon>
        <taxon>Vertebrata</taxon>
        <taxon>Euteleostomi</taxon>
        <taxon>Actinopterygii</taxon>
        <taxon>Neopterygii</taxon>
        <taxon>Teleostei</taxon>
        <taxon>Ostariophysi</taxon>
        <taxon>Gymnotiformes</taxon>
        <taxon>Gymnotoidei</taxon>
        <taxon>Gymnotidae</taxon>
        <taxon>Electrophorus</taxon>
    </lineage>
</organism>